<name>A0A0G1ZNF7_9BACT</name>
<comment type="caution">
    <text evidence="1">The sequence shown here is derived from an EMBL/GenBank/DDBJ whole genome shotgun (WGS) entry which is preliminary data.</text>
</comment>
<dbReference type="EMBL" id="LCRD01000036">
    <property type="protein sequence ID" value="KKW29677.1"/>
    <property type="molecule type" value="Genomic_DNA"/>
</dbReference>
<gene>
    <name evidence="1" type="ORF">UY72_C0036G0019</name>
</gene>
<protein>
    <submittedName>
        <fullName evidence="1">Uncharacterized protein</fullName>
    </submittedName>
</protein>
<evidence type="ECO:0000313" key="2">
    <source>
        <dbReference type="Proteomes" id="UP000034846"/>
    </source>
</evidence>
<dbReference type="Proteomes" id="UP000034846">
    <property type="component" value="Unassembled WGS sequence"/>
</dbReference>
<sequence>MPPLAKKAAELDKNSAEYWESQLTSEGLGAELGMDQGKKAVLEQMHLGEGVLEEIRKQIIGYFVRRDNLYGSHEKEVRRIMAEYKLDGEVKGVIEDIFREVEHPLMPEIQKAINDVRHLSERQAMERLTAKFPDIDPEDLIILWDRPSGVLAAK</sequence>
<organism evidence="1 2">
    <name type="scientific">Candidatus Uhrbacteria bacterium GW2011_GWD2_52_7</name>
    <dbReference type="NCBI Taxonomy" id="1618989"/>
    <lineage>
        <taxon>Bacteria</taxon>
        <taxon>Candidatus Uhriibacteriota</taxon>
    </lineage>
</organism>
<reference evidence="1 2" key="1">
    <citation type="journal article" date="2015" name="Nature">
        <title>rRNA introns, odd ribosomes, and small enigmatic genomes across a large radiation of phyla.</title>
        <authorList>
            <person name="Brown C.T."/>
            <person name="Hug L.A."/>
            <person name="Thomas B.C."/>
            <person name="Sharon I."/>
            <person name="Castelle C.J."/>
            <person name="Singh A."/>
            <person name="Wilkins M.J."/>
            <person name="Williams K.H."/>
            <person name="Banfield J.F."/>
        </authorList>
    </citation>
    <scope>NUCLEOTIDE SEQUENCE [LARGE SCALE GENOMIC DNA]</scope>
</reference>
<accession>A0A0G1ZNF7</accession>
<dbReference type="AlphaFoldDB" id="A0A0G1ZNF7"/>
<evidence type="ECO:0000313" key="1">
    <source>
        <dbReference type="EMBL" id="KKW29677.1"/>
    </source>
</evidence>
<proteinExistence type="predicted"/>